<dbReference type="Proteomes" id="UP000305874">
    <property type="component" value="Unassembled WGS sequence"/>
</dbReference>
<protein>
    <submittedName>
        <fullName evidence="1">Uncharacterized protein</fullName>
    </submittedName>
</protein>
<name>A0A5S3ZA85_9GAMM</name>
<proteinExistence type="predicted"/>
<gene>
    <name evidence="1" type="ORF">CWC05_03500</name>
</gene>
<reference evidence="1 2" key="1">
    <citation type="submission" date="2017-12" db="EMBL/GenBank/DDBJ databases">
        <authorList>
            <person name="Paulsen S."/>
            <person name="Gram L.K."/>
        </authorList>
    </citation>
    <scope>NUCLEOTIDE SEQUENCE [LARGE SCALE GENOMIC DNA]</scope>
    <source>
        <strain evidence="1 2">S2897</strain>
    </source>
</reference>
<evidence type="ECO:0000313" key="1">
    <source>
        <dbReference type="EMBL" id="TMP88507.1"/>
    </source>
</evidence>
<sequence length="235" mass="25569">MQYPNSFNSAGTRAALQGACMKVHALALHSYEVAKQDTSASGAMQLAKAVRDLSRRERPLHWHALVLYITAPSPASLNQALESVNTACPLPVFITAARYARSLSDLTRHKMTFPTGHEQSLEWQTLSDACHVPALSRAYQVASTKLIKDEGQNSVGSIDEELAALGEQKAARDARIDSCSFDAAQLGLRTKAITATSARSLADALERLGDNHVHWAFQVYVGRQQAIAPLVELFN</sequence>
<dbReference type="AlphaFoldDB" id="A0A5S3ZA85"/>
<evidence type="ECO:0000313" key="2">
    <source>
        <dbReference type="Proteomes" id="UP000305874"/>
    </source>
</evidence>
<dbReference type="EMBL" id="PNCG01000002">
    <property type="protein sequence ID" value="TMP88507.1"/>
    <property type="molecule type" value="Genomic_DNA"/>
</dbReference>
<comment type="caution">
    <text evidence="1">The sequence shown here is derived from an EMBL/GenBank/DDBJ whole genome shotgun (WGS) entry which is preliminary data.</text>
</comment>
<reference evidence="2" key="2">
    <citation type="submission" date="2019-06" db="EMBL/GenBank/DDBJ databases">
        <title>Co-occurence of chitin degradation, pigmentation and bioactivity in marine Pseudoalteromonas.</title>
        <authorList>
            <person name="Sonnenschein E.C."/>
            <person name="Bech P.K."/>
        </authorList>
    </citation>
    <scope>NUCLEOTIDE SEQUENCE [LARGE SCALE GENOMIC DNA]</scope>
    <source>
        <strain evidence="2">S2897</strain>
    </source>
</reference>
<organism evidence="1 2">
    <name type="scientific">Pseudoalteromonas ruthenica</name>
    <dbReference type="NCBI Taxonomy" id="151081"/>
    <lineage>
        <taxon>Bacteria</taxon>
        <taxon>Pseudomonadati</taxon>
        <taxon>Pseudomonadota</taxon>
        <taxon>Gammaproteobacteria</taxon>
        <taxon>Alteromonadales</taxon>
        <taxon>Pseudoalteromonadaceae</taxon>
        <taxon>Pseudoalteromonas</taxon>
    </lineage>
</organism>
<accession>A0A5S3ZA85</accession>